<feature type="active site" description="Proton acceptor" evidence="4">
    <location>
        <position position="1016"/>
    </location>
</feature>
<dbReference type="GO" id="GO:0047499">
    <property type="term" value="F:calcium-independent phospholipase A2 activity"/>
    <property type="evidence" value="ECO:0007669"/>
    <property type="project" value="TreeGrafter"/>
</dbReference>
<dbReference type="OrthoDB" id="194358at2759"/>
<feature type="domain" description="PNPLA" evidence="6">
    <location>
        <begin position="802"/>
        <end position="1029"/>
    </location>
</feature>
<accession>A0A3N4IK20</accession>
<dbReference type="PROSITE" id="PS51635">
    <property type="entry name" value="PNPLA"/>
    <property type="match status" value="1"/>
</dbReference>
<protein>
    <recommendedName>
        <fullName evidence="6">PNPLA domain-containing protein</fullName>
    </recommendedName>
</protein>
<gene>
    <name evidence="7" type="ORF">BJ508DRAFT_323445</name>
</gene>
<evidence type="ECO:0000256" key="1">
    <source>
        <dbReference type="ARBA" id="ARBA00022801"/>
    </source>
</evidence>
<name>A0A3N4IK20_ASCIM</name>
<evidence type="ECO:0000256" key="2">
    <source>
        <dbReference type="ARBA" id="ARBA00022963"/>
    </source>
</evidence>
<dbReference type="CDD" id="cd07199">
    <property type="entry name" value="Pat17_PNPLA8_PNPLA9_like"/>
    <property type="match status" value="1"/>
</dbReference>
<feature type="region of interest" description="Disordered" evidence="5">
    <location>
        <begin position="1318"/>
        <end position="1343"/>
    </location>
</feature>
<dbReference type="GO" id="GO:0016042">
    <property type="term" value="P:lipid catabolic process"/>
    <property type="evidence" value="ECO:0007669"/>
    <property type="project" value="UniProtKB-UniRule"/>
</dbReference>
<organism evidence="7 8">
    <name type="scientific">Ascobolus immersus RN42</name>
    <dbReference type="NCBI Taxonomy" id="1160509"/>
    <lineage>
        <taxon>Eukaryota</taxon>
        <taxon>Fungi</taxon>
        <taxon>Dikarya</taxon>
        <taxon>Ascomycota</taxon>
        <taxon>Pezizomycotina</taxon>
        <taxon>Pezizomycetes</taxon>
        <taxon>Pezizales</taxon>
        <taxon>Ascobolaceae</taxon>
        <taxon>Ascobolus</taxon>
    </lineage>
</organism>
<keyword evidence="1 4" id="KW-0378">Hydrolase</keyword>
<evidence type="ECO:0000259" key="6">
    <source>
        <dbReference type="PROSITE" id="PS51635"/>
    </source>
</evidence>
<dbReference type="GO" id="GO:0016020">
    <property type="term" value="C:membrane"/>
    <property type="evidence" value="ECO:0007669"/>
    <property type="project" value="TreeGrafter"/>
</dbReference>
<evidence type="ECO:0000256" key="5">
    <source>
        <dbReference type="SAM" id="MobiDB-lite"/>
    </source>
</evidence>
<keyword evidence="3 4" id="KW-0443">Lipid metabolism</keyword>
<dbReference type="STRING" id="1160509.A0A3N4IK20"/>
<keyword evidence="8" id="KW-1185">Reference proteome</keyword>
<dbReference type="InterPro" id="IPR002641">
    <property type="entry name" value="PNPLA_dom"/>
</dbReference>
<dbReference type="Gene3D" id="3.40.1090.10">
    <property type="entry name" value="Cytosolic phospholipase A2 catalytic domain"/>
    <property type="match status" value="1"/>
</dbReference>
<feature type="short sequence motif" description="DGA/G" evidence="4">
    <location>
        <begin position="1016"/>
        <end position="1018"/>
    </location>
</feature>
<feature type="compositionally biased region" description="Low complexity" evidence="5">
    <location>
        <begin position="1327"/>
        <end position="1341"/>
    </location>
</feature>
<evidence type="ECO:0000313" key="8">
    <source>
        <dbReference type="Proteomes" id="UP000275078"/>
    </source>
</evidence>
<dbReference type="EMBL" id="ML119658">
    <property type="protein sequence ID" value="RPA84531.1"/>
    <property type="molecule type" value="Genomic_DNA"/>
</dbReference>
<feature type="short sequence motif" description="GXSXG" evidence="4">
    <location>
        <begin position="840"/>
        <end position="844"/>
    </location>
</feature>
<evidence type="ECO:0000256" key="4">
    <source>
        <dbReference type="PROSITE-ProRule" id="PRU01161"/>
    </source>
</evidence>
<dbReference type="PANTHER" id="PTHR24185:SF1">
    <property type="entry name" value="CALCIUM-INDEPENDENT PHOSPHOLIPASE A2-GAMMA"/>
    <property type="match status" value="1"/>
</dbReference>
<dbReference type="GO" id="GO:0019369">
    <property type="term" value="P:arachidonate metabolic process"/>
    <property type="evidence" value="ECO:0007669"/>
    <property type="project" value="TreeGrafter"/>
</dbReference>
<proteinExistence type="predicted"/>
<feature type="region of interest" description="Disordered" evidence="5">
    <location>
        <begin position="40"/>
        <end position="61"/>
    </location>
</feature>
<evidence type="ECO:0000313" key="7">
    <source>
        <dbReference type="EMBL" id="RPA84531.1"/>
    </source>
</evidence>
<feature type="short sequence motif" description="GXGXXG" evidence="4">
    <location>
        <begin position="806"/>
        <end position="811"/>
    </location>
</feature>
<sequence length="1500" mass="167674">MDYAQRFGELSPESRFFETKSNRPSSTVPVDPIFIAPSQIASHPLPDSQKPGNAIDASDSSEAEIEPSQCCDSDDAFRMLYFCSVCDILYCDDCWGRQLPHKRNLSRDAVKHEKGDRSLATVAKAMKGIFNAKYDKEKLEQLHMEDRRTRWFGISHLEDGSSKFETTGRFQDLLDPVQQSLGTAIFPSIVSFVGETGAGKSTLIKGLITAGNSHANDQKSKAAKRESTNAAVEDTLQLKPCEMPVAGSVYEGDVPSSGDVHLYVDPWSINTHIPILLVDCEGINGGNREPIAEATWRENLKRGNSDRHVKRIKNNLPLEVDRIFNSADKKERRTRQFAVEQVYPRILYAFSDTVVFVTQNAKTFESTVVQLIRWARSALEYSVNQPTLPSALIVLNMAESELSDDYWDPDNRTRSMLDSVNHLISKNAEMSDWVDKLNEGVPEENAITKVEELLRVYYHQVRITSIPAARNTGRPKLVHQQLQRAYNEIAKMSADAAKRKQSARMHLKYTDLILYLNSAFDHFSTCPDEPFNFVNSAFRQNPISEDFGGGILQLMISLLRYPKAPAAGYKEREIYEAIVDIVGGAILLDTTRNGKMGSPEDLFSHYKKHITHALDQFYSEYYPCSFEQKGKKCVNVRLRHSKGHQTARGKLFGPKNAEFLSNETVLQEPQKRKILFDNQLTVFFLSYWVYTNSLSNRNSDRNSTDEAPLAAKLHRELAIKPFFCSYTSLRSDHMCLMCLAEVTKYSLRCASAHAICEPCLKSFGTTKNMVYYDLLYCPLCGEKPNVPYSFTVTIPEVSPCILSLDGGGIRGIVQLEALRAIERTIALDVPVREFFDLIIGTSCGGLVGLGLGVKRMSVDQACGEFEAFCKEAFKPRTGMDTFLFGLIVQLFHKNSKYETSAIEKRLEEEFKMDRETRSEALFGFDKFICEGNRYCATAVLATAMDKIALVFGNYNRRSHKLDGLDGEKSAQYQLYHPQLTDEASRLKVWEAARATSAAPTYFTPFHHKPSGQILQDGALRYNNPVEVAFAEGQKLLPGPCSNSLPDLLLSIGTGHAIESREQAIALSRSKKLSRVAEGAKDMIKLAKNAVEDNLDTSKAWNAFISKHPSDTHRFVRLNMELGEKRPDLDDLSAIPYLQNTASTQFAIDRQIKRVADRLIASLFYFHLETVEASQGDQSYSHICRGSIRCRLSYKEMGASMLADKFRARLPDATFIIESAASPFSEAATNAKLEGRRPVERTTVVLRGTSAGVEVDQFGALCSAIDTRRVWQFPVSIPVLDCASSTNITLESEGHILGSISSFPRSLVVEWNESRQARGPLELHRRPTTAASSTESSSSSSSFVQVDKLKNHSCVTEASSDWKPPSVDRDPGLFKILGNGVFYLDNLELPPRTSEERPKSAPESNVRPRSAMGTTRASNMKSTTSYSLRMLIRTEVGSNPTDRARMMLENIRKMARSSHFTSESFTKKSSQWIESIESTRERISDAAIKAGRGKGGLGLPA</sequence>
<reference evidence="7 8" key="1">
    <citation type="journal article" date="2018" name="Nat. Ecol. Evol.">
        <title>Pezizomycetes genomes reveal the molecular basis of ectomycorrhizal truffle lifestyle.</title>
        <authorList>
            <person name="Murat C."/>
            <person name="Payen T."/>
            <person name="Noel B."/>
            <person name="Kuo A."/>
            <person name="Morin E."/>
            <person name="Chen J."/>
            <person name="Kohler A."/>
            <person name="Krizsan K."/>
            <person name="Balestrini R."/>
            <person name="Da Silva C."/>
            <person name="Montanini B."/>
            <person name="Hainaut M."/>
            <person name="Levati E."/>
            <person name="Barry K.W."/>
            <person name="Belfiori B."/>
            <person name="Cichocki N."/>
            <person name="Clum A."/>
            <person name="Dockter R.B."/>
            <person name="Fauchery L."/>
            <person name="Guy J."/>
            <person name="Iotti M."/>
            <person name="Le Tacon F."/>
            <person name="Lindquist E.A."/>
            <person name="Lipzen A."/>
            <person name="Malagnac F."/>
            <person name="Mello A."/>
            <person name="Molinier V."/>
            <person name="Miyauchi S."/>
            <person name="Poulain J."/>
            <person name="Riccioni C."/>
            <person name="Rubini A."/>
            <person name="Sitrit Y."/>
            <person name="Splivallo R."/>
            <person name="Traeger S."/>
            <person name="Wang M."/>
            <person name="Zifcakova L."/>
            <person name="Wipf D."/>
            <person name="Zambonelli A."/>
            <person name="Paolocci F."/>
            <person name="Nowrousian M."/>
            <person name="Ottonello S."/>
            <person name="Baldrian P."/>
            <person name="Spatafora J.W."/>
            <person name="Henrissat B."/>
            <person name="Nagy L.G."/>
            <person name="Aury J.M."/>
            <person name="Wincker P."/>
            <person name="Grigoriev I.V."/>
            <person name="Bonfante P."/>
            <person name="Martin F.M."/>
        </authorList>
    </citation>
    <scope>NUCLEOTIDE SEQUENCE [LARGE SCALE GENOMIC DNA]</scope>
    <source>
        <strain evidence="7 8">RN42</strain>
    </source>
</reference>
<evidence type="ECO:0000256" key="3">
    <source>
        <dbReference type="ARBA" id="ARBA00023098"/>
    </source>
</evidence>
<dbReference type="SUPFAM" id="SSF52540">
    <property type="entry name" value="P-loop containing nucleoside triphosphate hydrolases"/>
    <property type="match status" value="1"/>
</dbReference>
<dbReference type="Pfam" id="PF01734">
    <property type="entry name" value="Patatin"/>
    <property type="match status" value="1"/>
</dbReference>
<dbReference type="GO" id="GO:0046486">
    <property type="term" value="P:glycerolipid metabolic process"/>
    <property type="evidence" value="ECO:0007669"/>
    <property type="project" value="UniProtKB-ARBA"/>
</dbReference>
<dbReference type="InterPro" id="IPR027417">
    <property type="entry name" value="P-loop_NTPase"/>
</dbReference>
<feature type="compositionally biased region" description="Polar residues" evidence="5">
    <location>
        <begin position="1411"/>
        <end position="1421"/>
    </location>
</feature>
<dbReference type="Proteomes" id="UP000275078">
    <property type="component" value="Unassembled WGS sequence"/>
</dbReference>
<keyword evidence="2 4" id="KW-0442">Lipid degradation</keyword>
<feature type="region of interest" description="Disordered" evidence="5">
    <location>
        <begin position="1388"/>
        <end position="1421"/>
    </location>
</feature>
<feature type="active site" description="Nucleophile" evidence="4">
    <location>
        <position position="842"/>
    </location>
</feature>
<dbReference type="SUPFAM" id="SSF52151">
    <property type="entry name" value="FabD/lysophospholipase-like"/>
    <property type="match status" value="1"/>
</dbReference>
<dbReference type="PANTHER" id="PTHR24185">
    <property type="entry name" value="CALCIUM-INDEPENDENT PHOSPHOLIPASE A2-GAMMA"/>
    <property type="match status" value="1"/>
</dbReference>
<dbReference type="InterPro" id="IPR016035">
    <property type="entry name" value="Acyl_Trfase/lysoPLipase"/>
</dbReference>
<dbReference type="Gene3D" id="3.40.50.300">
    <property type="entry name" value="P-loop containing nucleotide triphosphate hydrolases"/>
    <property type="match status" value="1"/>
</dbReference>